<proteinExistence type="predicted"/>
<protein>
    <submittedName>
        <fullName evidence="2">Uncharacterized protein</fullName>
    </submittedName>
</protein>
<reference evidence="2" key="1">
    <citation type="submission" date="2020-02" db="EMBL/GenBank/DDBJ databases">
        <authorList>
            <person name="Meier V. D."/>
        </authorList>
    </citation>
    <scope>NUCLEOTIDE SEQUENCE</scope>
    <source>
        <strain evidence="2">AVDCRST_MAG33</strain>
    </source>
</reference>
<name>A0A6J4UKC4_9BACT</name>
<keyword evidence="1" id="KW-0472">Membrane</keyword>
<accession>A0A6J4UKC4</accession>
<evidence type="ECO:0000256" key="1">
    <source>
        <dbReference type="SAM" id="Phobius"/>
    </source>
</evidence>
<feature type="transmembrane region" description="Helical" evidence="1">
    <location>
        <begin position="19"/>
        <end position="39"/>
    </location>
</feature>
<gene>
    <name evidence="2" type="ORF">AVDCRST_MAG33-1062</name>
</gene>
<keyword evidence="1" id="KW-0812">Transmembrane</keyword>
<dbReference type="EMBL" id="CADCWK010000099">
    <property type="protein sequence ID" value="CAA9553233.1"/>
    <property type="molecule type" value="Genomic_DNA"/>
</dbReference>
<organism evidence="2">
    <name type="scientific">uncultured Thermomicrobiales bacterium</name>
    <dbReference type="NCBI Taxonomy" id="1645740"/>
    <lineage>
        <taxon>Bacteria</taxon>
        <taxon>Pseudomonadati</taxon>
        <taxon>Thermomicrobiota</taxon>
        <taxon>Thermomicrobia</taxon>
        <taxon>Thermomicrobiales</taxon>
        <taxon>environmental samples</taxon>
    </lineage>
</organism>
<evidence type="ECO:0000313" key="2">
    <source>
        <dbReference type="EMBL" id="CAA9553233.1"/>
    </source>
</evidence>
<dbReference type="AlphaFoldDB" id="A0A6J4UKC4"/>
<sequence>MTAPPATGEADEVARRIRLVAVLVSSLSLLAALAALLVAPGYTLLGVSIALGSTQLAGY</sequence>
<keyword evidence="1" id="KW-1133">Transmembrane helix</keyword>